<feature type="domain" description="HTH tetR-type" evidence="7">
    <location>
        <begin position="18"/>
        <end position="78"/>
    </location>
</feature>
<dbReference type="AlphaFoldDB" id="A0A4R2RAB4"/>
<dbReference type="Proteomes" id="UP000294911">
    <property type="component" value="Unassembled WGS sequence"/>
</dbReference>
<keyword evidence="2" id="KW-0805">Transcription regulation</keyword>
<reference evidence="8 9" key="1">
    <citation type="submission" date="2019-03" db="EMBL/GenBank/DDBJ databases">
        <title>Genomic Encyclopedia of Type Strains, Phase IV (KMG-IV): sequencing the most valuable type-strain genomes for metagenomic binning, comparative biology and taxonomic classification.</title>
        <authorList>
            <person name="Goeker M."/>
        </authorList>
    </citation>
    <scope>NUCLEOTIDE SEQUENCE [LARGE SCALE GENOMIC DNA]</scope>
    <source>
        <strain evidence="8 9">DSM 45765</strain>
    </source>
</reference>
<evidence type="ECO:0000256" key="2">
    <source>
        <dbReference type="ARBA" id="ARBA00023015"/>
    </source>
</evidence>
<protein>
    <submittedName>
        <fullName evidence="8">TetR family transcriptional regulator</fullName>
    </submittedName>
</protein>
<evidence type="ECO:0000256" key="5">
    <source>
        <dbReference type="PROSITE-ProRule" id="PRU00335"/>
    </source>
</evidence>
<dbReference type="InterPro" id="IPR001647">
    <property type="entry name" value="HTH_TetR"/>
</dbReference>
<evidence type="ECO:0000313" key="9">
    <source>
        <dbReference type="Proteomes" id="UP000294911"/>
    </source>
</evidence>
<feature type="region of interest" description="Disordered" evidence="6">
    <location>
        <begin position="1"/>
        <end position="21"/>
    </location>
</feature>
<dbReference type="OrthoDB" id="329481at2"/>
<evidence type="ECO:0000313" key="8">
    <source>
        <dbReference type="EMBL" id="TCP56641.1"/>
    </source>
</evidence>
<keyword evidence="1" id="KW-0678">Repressor</keyword>
<name>A0A4R2RAB4_9PSEU</name>
<evidence type="ECO:0000256" key="1">
    <source>
        <dbReference type="ARBA" id="ARBA00022491"/>
    </source>
</evidence>
<dbReference type="Pfam" id="PF02909">
    <property type="entry name" value="TetR_C_1"/>
    <property type="match status" value="1"/>
</dbReference>
<comment type="caution">
    <text evidence="8">The sequence shown here is derived from an EMBL/GenBank/DDBJ whole genome shotgun (WGS) entry which is preliminary data.</text>
</comment>
<dbReference type="Gene3D" id="1.10.357.10">
    <property type="entry name" value="Tetracycline Repressor, domain 2"/>
    <property type="match status" value="1"/>
</dbReference>
<organism evidence="8 9">
    <name type="scientific">Tamaricihabitans halophyticus</name>
    <dbReference type="NCBI Taxonomy" id="1262583"/>
    <lineage>
        <taxon>Bacteria</taxon>
        <taxon>Bacillati</taxon>
        <taxon>Actinomycetota</taxon>
        <taxon>Actinomycetes</taxon>
        <taxon>Pseudonocardiales</taxon>
        <taxon>Pseudonocardiaceae</taxon>
        <taxon>Tamaricihabitans</taxon>
    </lineage>
</organism>
<keyword evidence="9" id="KW-1185">Reference proteome</keyword>
<dbReference type="EMBL" id="SLXQ01000001">
    <property type="protein sequence ID" value="TCP56641.1"/>
    <property type="molecule type" value="Genomic_DNA"/>
</dbReference>
<dbReference type="SUPFAM" id="SSF46689">
    <property type="entry name" value="Homeodomain-like"/>
    <property type="match status" value="1"/>
</dbReference>
<evidence type="ECO:0000256" key="6">
    <source>
        <dbReference type="SAM" id="MobiDB-lite"/>
    </source>
</evidence>
<sequence>MNEDNGTKAARKRRPRKSLSPEQVVDGAITLIQREGIDALSMPKLAEELDCGVMTVYGYVANKDDLLAKVTSRLVDALPLDISGEPSWDDALRRYCIALRQRMLEFPTLAQLLIKRRLWSPSMADVIEWLLDRMASAGWRPDEALRAYRAAQTYTLGFAVYEAERTQTHPYREHETWWRQTLADLPPEQYPRLNEVAEFLPRGALEEQYHWGLERLIGGIAEQR</sequence>
<dbReference type="PRINTS" id="PR00400">
    <property type="entry name" value="TETREPRESSOR"/>
</dbReference>
<proteinExistence type="predicted"/>
<dbReference type="InterPro" id="IPR004111">
    <property type="entry name" value="Repressor_TetR_C"/>
</dbReference>
<dbReference type="RefSeq" id="WP_132875215.1">
    <property type="nucleotide sequence ID" value="NZ_SLXQ01000001.1"/>
</dbReference>
<gene>
    <name evidence="8" type="ORF">EV191_101586</name>
</gene>
<dbReference type="InterPro" id="IPR050109">
    <property type="entry name" value="HTH-type_TetR-like_transc_reg"/>
</dbReference>
<dbReference type="PROSITE" id="PS50977">
    <property type="entry name" value="HTH_TETR_2"/>
    <property type="match status" value="1"/>
</dbReference>
<dbReference type="InterPro" id="IPR009057">
    <property type="entry name" value="Homeodomain-like_sf"/>
</dbReference>
<dbReference type="SUPFAM" id="SSF48498">
    <property type="entry name" value="Tetracyclin repressor-like, C-terminal domain"/>
    <property type="match status" value="1"/>
</dbReference>
<dbReference type="PANTHER" id="PTHR30055:SF151">
    <property type="entry name" value="TRANSCRIPTIONAL REGULATORY PROTEIN"/>
    <property type="match status" value="1"/>
</dbReference>
<dbReference type="PANTHER" id="PTHR30055">
    <property type="entry name" value="HTH-TYPE TRANSCRIPTIONAL REGULATOR RUTR"/>
    <property type="match status" value="1"/>
</dbReference>
<dbReference type="GO" id="GO:0045892">
    <property type="term" value="P:negative regulation of DNA-templated transcription"/>
    <property type="evidence" value="ECO:0007669"/>
    <property type="project" value="InterPro"/>
</dbReference>
<evidence type="ECO:0000256" key="3">
    <source>
        <dbReference type="ARBA" id="ARBA00023125"/>
    </source>
</evidence>
<dbReference type="GO" id="GO:0000976">
    <property type="term" value="F:transcription cis-regulatory region binding"/>
    <property type="evidence" value="ECO:0007669"/>
    <property type="project" value="TreeGrafter"/>
</dbReference>
<keyword evidence="4" id="KW-0804">Transcription</keyword>
<dbReference type="GO" id="GO:0003700">
    <property type="term" value="F:DNA-binding transcription factor activity"/>
    <property type="evidence" value="ECO:0007669"/>
    <property type="project" value="TreeGrafter"/>
</dbReference>
<evidence type="ECO:0000256" key="4">
    <source>
        <dbReference type="ARBA" id="ARBA00023163"/>
    </source>
</evidence>
<evidence type="ECO:0000259" key="7">
    <source>
        <dbReference type="PROSITE" id="PS50977"/>
    </source>
</evidence>
<feature type="DNA-binding region" description="H-T-H motif" evidence="5">
    <location>
        <begin position="41"/>
        <end position="60"/>
    </location>
</feature>
<dbReference type="InterPro" id="IPR036271">
    <property type="entry name" value="Tet_transcr_reg_TetR-rel_C_sf"/>
</dbReference>
<accession>A0A4R2RAB4</accession>
<dbReference type="InterPro" id="IPR003012">
    <property type="entry name" value="Tet_transcr_reg_TetR"/>
</dbReference>
<keyword evidence="3 5" id="KW-0238">DNA-binding</keyword>
<dbReference type="Pfam" id="PF00440">
    <property type="entry name" value="TetR_N"/>
    <property type="match status" value="1"/>
</dbReference>
<dbReference type="GO" id="GO:0046677">
    <property type="term" value="P:response to antibiotic"/>
    <property type="evidence" value="ECO:0007669"/>
    <property type="project" value="InterPro"/>
</dbReference>